<organism evidence="1 2">
    <name type="scientific">Stephania yunnanensis</name>
    <dbReference type="NCBI Taxonomy" id="152371"/>
    <lineage>
        <taxon>Eukaryota</taxon>
        <taxon>Viridiplantae</taxon>
        <taxon>Streptophyta</taxon>
        <taxon>Embryophyta</taxon>
        <taxon>Tracheophyta</taxon>
        <taxon>Spermatophyta</taxon>
        <taxon>Magnoliopsida</taxon>
        <taxon>Ranunculales</taxon>
        <taxon>Menispermaceae</taxon>
        <taxon>Menispermoideae</taxon>
        <taxon>Cissampelideae</taxon>
        <taxon>Stephania</taxon>
    </lineage>
</organism>
<sequence length="56" mass="6534">MVSTFRRFFMRTAVSGGDEALKPLQVPKLDGNHFTEKFRVNVTFSWSGMLLYFFPQ</sequence>
<reference evidence="1 2" key="1">
    <citation type="submission" date="2024-01" db="EMBL/GenBank/DDBJ databases">
        <title>Genome assemblies of Stephania.</title>
        <authorList>
            <person name="Yang L."/>
        </authorList>
    </citation>
    <scope>NUCLEOTIDE SEQUENCE [LARGE SCALE GENOMIC DNA]</scope>
    <source>
        <strain evidence="1">YNDBR</strain>
        <tissue evidence="1">Leaf</tissue>
    </source>
</reference>
<protein>
    <submittedName>
        <fullName evidence="1">Uncharacterized protein</fullName>
    </submittedName>
</protein>
<name>A0AAP0PJD2_9MAGN</name>
<dbReference type="Proteomes" id="UP001420932">
    <property type="component" value="Unassembled WGS sequence"/>
</dbReference>
<keyword evidence="2" id="KW-1185">Reference proteome</keyword>
<gene>
    <name evidence="1" type="ORF">Syun_012316</name>
</gene>
<accession>A0AAP0PJD2</accession>
<dbReference type="AlphaFoldDB" id="A0AAP0PJD2"/>
<comment type="caution">
    <text evidence="1">The sequence shown here is derived from an EMBL/GenBank/DDBJ whole genome shotgun (WGS) entry which is preliminary data.</text>
</comment>
<evidence type="ECO:0000313" key="2">
    <source>
        <dbReference type="Proteomes" id="UP001420932"/>
    </source>
</evidence>
<proteinExistence type="predicted"/>
<dbReference type="EMBL" id="JBBNAF010000005">
    <property type="protein sequence ID" value="KAK9142916.1"/>
    <property type="molecule type" value="Genomic_DNA"/>
</dbReference>
<evidence type="ECO:0000313" key="1">
    <source>
        <dbReference type="EMBL" id="KAK9142916.1"/>
    </source>
</evidence>